<protein>
    <recommendedName>
        <fullName evidence="4">Phage holin family protein</fullName>
    </recommendedName>
</protein>
<dbReference type="InterPro" id="IPR009937">
    <property type="entry name" value="Phage_holin_3_6"/>
</dbReference>
<evidence type="ECO:0000313" key="3">
    <source>
        <dbReference type="Proteomes" id="UP000419743"/>
    </source>
</evidence>
<organism evidence="2 3">
    <name type="scientific">Occultella aeris</name>
    <dbReference type="NCBI Taxonomy" id="2761496"/>
    <lineage>
        <taxon>Bacteria</taxon>
        <taxon>Bacillati</taxon>
        <taxon>Actinomycetota</taxon>
        <taxon>Actinomycetes</taxon>
        <taxon>Micrococcales</taxon>
        <taxon>Ruaniaceae</taxon>
        <taxon>Occultella</taxon>
    </lineage>
</organism>
<dbReference type="Pfam" id="PF07332">
    <property type="entry name" value="Phage_holin_3_6"/>
    <property type="match status" value="1"/>
</dbReference>
<dbReference type="EMBL" id="CACRYJ010000016">
    <property type="protein sequence ID" value="VZO35773.1"/>
    <property type="molecule type" value="Genomic_DNA"/>
</dbReference>
<keyword evidence="1" id="KW-1133">Transmembrane helix</keyword>
<dbReference type="AlphaFoldDB" id="A0A7M4DFT0"/>
<dbReference type="Proteomes" id="UP000419743">
    <property type="component" value="Unassembled WGS sequence"/>
</dbReference>
<gene>
    <name evidence="2" type="ORF">HALOF300_00971</name>
</gene>
<dbReference type="RefSeq" id="WP_156739796.1">
    <property type="nucleotide sequence ID" value="NZ_CACRYJ010000016.1"/>
</dbReference>
<comment type="caution">
    <text evidence="2">The sequence shown here is derived from an EMBL/GenBank/DDBJ whole genome shotgun (WGS) entry which is preliminary data.</text>
</comment>
<evidence type="ECO:0008006" key="4">
    <source>
        <dbReference type="Google" id="ProtNLM"/>
    </source>
</evidence>
<evidence type="ECO:0000256" key="1">
    <source>
        <dbReference type="SAM" id="Phobius"/>
    </source>
</evidence>
<reference evidence="2 3" key="1">
    <citation type="submission" date="2019-11" db="EMBL/GenBank/DDBJ databases">
        <authorList>
            <person name="Criscuolo A."/>
        </authorList>
    </citation>
    <scope>NUCLEOTIDE SEQUENCE [LARGE SCALE GENOMIC DNA]</scope>
    <source>
        <strain evidence="2">CIP111667</strain>
    </source>
</reference>
<name>A0A7M4DFT0_9MICO</name>
<evidence type="ECO:0000313" key="2">
    <source>
        <dbReference type="EMBL" id="VZO35773.1"/>
    </source>
</evidence>
<keyword evidence="1" id="KW-0812">Transmembrane</keyword>
<keyword evidence="1" id="KW-0472">Membrane</keyword>
<accession>A0A7M4DFT0</accession>
<feature type="transmembrane region" description="Helical" evidence="1">
    <location>
        <begin position="85"/>
        <end position="110"/>
    </location>
</feature>
<keyword evidence="3" id="KW-1185">Reference proteome</keyword>
<sequence>MVDSRTPPPEASEPSIGQLVGKLTENFSTLVRDELQLAQAQLAEKGKSFGVTGALFAVAGVFALFGLGWLLTAAMFGLATVLPDWAAALIVAGVVLLIAAIAGLAGRAALKSTPGPQTKENVMKDIEAIKAGVKS</sequence>
<feature type="transmembrane region" description="Helical" evidence="1">
    <location>
        <begin position="54"/>
        <end position="79"/>
    </location>
</feature>
<proteinExistence type="predicted"/>